<dbReference type="SUPFAM" id="SSF54637">
    <property type="entry name" value="Thioesterase/thiol ester dehydrase-isomerase"/>
    <property type="match status" value="1"/>
</dbReference>
<dbReference type="RefSeq" id="WP_088605842.1">
    <property type="nucleotide sequence ID" value="NZ_NJIH01000018.1"/>
</dbReference>
<dbReference type="Pfam" id="PF01575">
    <property type="entry name" value="MaoC_dehydratas"/>
    <property type="match status" value="1"/>
</dbReference>
<dbReference type="InterPro" id="IPR029069">
    <property type="entry name" value="HotDog_dom_sf"/>
</dbReference>
<dbReference type="InterPro" id="IPR036527">
    <property type="entry name" value="SCP2_sterol-bd_dom_sf"/>
</dbReference>
<comment type="caution">
    <text evidence="3">The sequence shown here is derived from an EMBL/GenBank/DDBJ whole genome shotgun (WGS) entry which is preliminary data.</text>
</comment>
<dbReference type="AlphaFoldDB" id="A0A225LXJ0"/>
<dbReference type="PANTHER" id="PTHR43664">
    <property type="entry name" value="MONOAMINE OXIDASE-RELATED"/>
    <property type="match status" value="1"/>
</dbReference>
<name>A0A225LXJ0_9BURK</name>
<dbReference type="InterPro" id="IPR002539">
    <property type="entry name" value="MaoC-like_dom"/>
</dbReference>
<feature type="domain" description="SCP2" evidence="2">
    <location>
        <begin position="181"/>
        <end position="263"/>
    </location>
</feature>
<dbReference type="Proteomes" id="UP000214603">
    <property type="component" value="Unassembled WGS sequence"/>
</dbReference>
<dbReference type="Gene3D" id="3.10.129.10">
    <property type="entry name" value="Hotdog Thioesterase"/>
    <property type="match status" value="1"/>
</dbReference>
<feature type="domain" description="MaoC-like" evidence="1">
    <location>
        <begin position="28"/>
        <end position="123"/>
    </location>
</feature>
<dbReference type="EMBL" id="NJIH01000018">
    <property type="protein sequence ID" value="OWT53934.1"/>
    <property type="molecule type" value="Genomic_DNA"/>
</dbReference>
<evidence type="ECO:0000259" key="1">
    <source>
        <dbReference type="Pfam" id="PF01575"/>
    </source>
</evidence>
<dbReference type="SUPFAM" id="SSF55718">
    <property type="entry name" value="SCP-like"/>
    <property type="match status" value="1"/>
</dbReference>
<dbReference type="InterPro" id="IPR052342">
    <property type="entry name" value="MCH/BMMD"/>
</dbReference>
<sequence length="288" mass="31912">MSPVANPARAMPSFLEDFRPGARYAGGRRRVTQEDLNAFAELSGDRHPLHTDASFAGKAGFQKPLLHGPFGIAAFLGWFFDMGMAQEQLIAMLNSDWRYLKPVVVGDELSFEMTITRCRRSSAGDRGVVGRHVRIRNQAGALLQEGRSALLVRARGTEPRPALEFFTRAWAAGLGERLSTDETFRSATATWDGAFAIACGDDEIQFRVFKGQVLEAGQRSPNGPAFIVKADEIVWVELFTGEENDLMKRAMQGQLSVSGSAYEYLRLTKALTVLVDVVRGFYREEVRS</sequence>
<evidence type="ECO:0000313" key="3">
    <source>
        <dbReference type="EMBL" id="OWT53934.1"/>
    </source>
</evidence>
<protein>
    <recommendedName>
        <fullName evidence="5">MaoC-like domain-containing protein</fullName>
    </recommendedName>
</protein>
<keyword evidence="4" id="KW-1185">Reference proteome</keyword>
<gene>
    <name evidence="3" type="ORF">CEY11_23360</name>
</gene>
<dbReference type="InterPro" id="IPR003033">
    <property type="entry name" value="SCP2_sterol-bd_dom"/>
</dbReference>
<accession>A0A225LXJ0</accession>
<reference evidence="4" key="1">
    <citation type="submission" date="2017-06" db="EMBL/GenBank/DDBJ databases">
        <title>Herbaspirillum phytohormonus sp. nov., isolated from the root nodule of Robinia pseudoacacia in lead-zinc mine.</title>
        <authorList>
            <person name="Fan M."/>
            <person name="Lin Y."/>
        </authorList>
    </citation>
    <scope>NUCLEOTIDE SEQUENCE [LARGE SCALE GENOMIC DNA]</scope>
    <source>
        <strain evidence="4">SC-089</strain>
    </source>
</reference>
<dbReference type="PANTHER" id="PTHR43664:SF1">
    <property type="entry name" value="BETA-METHYLMALYL-COA DEHYDRATASE"/>
    <property type="match status" value="1"/>
</dbReference>
<organism evidence="3 4">
    <name type="scientific">Candidimonas nitroreducens</name>
    <dbReference type="NCBI Taxonomy" id="683354"/>
    <lineage>
        <taxon>Bacteria</taxon>
        <taxon>Pseudomonadati</taxon>
        <taxon>Pseudomonadota</taxon>
        <taxon>Betaproteobacteria</taxon>
        <taxon>Burkholderiales</taxon>
        <taxon>Alcaligenaceae</taxon>
        <taxon>Candidimonas</taxon>
    </lineage>
</organism>
<proteinExistence type="predicted"/>
<evidence type="ECO:0008006" key="5">
    <source>
        <dbReference type="Google" id="ProtNLM"/>
    </source>
</evidence>
<evidence type="ECO:0000259" key="2">
    <source>
        <dbReference type="Pfam" id="PF02036"/>
    </source>
</evidence>
<dbReference type="Gene3D" id="3.30.1050.10">
    <property type="entry name" value="SCP2 sterol-binding domain"/>
    <property type="match status" value="1"/>
</dbReference>
<evidence type="ECO:0000313" key="4">
    <source>
        <dbReference type="Proteomes" id="UP000214603"/>
    </source>
</evidence>
<dbReference type="Pfam" id="PF02036">
    <property type="entry name" value="SCP2"/>
    <property type="match status" value="1"/>
</dbReference>
<dbReference type="OrthoDB" id="9800237at2"/>